<dbReference type="Gene3D" id="3.30.930.20">
    <property type="entry name" value="Protein of unknown function DUF1054"/>
    <property type="match status" value="1"/>
</dbReference>
<organism evidence="1 2">
    <name type="scientific">Leptospirillum ferriphilum</name>
    <dbReference type="NCBI Taxonomy" id="178606"/>
    <lineage>
        <taxon>Bacteria</taxon>
        <taxon>Pseudomonadati</taxon>
        <taxon>Nitrospirota</taxon>
        <taxon>Nitrospiria</taxon>
        <taxon>Nitrospirales</taxon>
        <taxon>Nitrospiraceae</taxon>
        <taxon>Leptospirillum</taxon>
    </lineage>
</organism>
<comment type="caution">
    <text evidence="1">The sequence shown here is derived from an EMBL/GenBank/DDBJ whole genome shotgun (WGS) entry which is preliminary data.</text>
</comment>
<dbReference type="InterPro" id="IPR053707">
    <property type="entry name" value="UPF0637_domain_sf"/>
</dbReference>
<accession>A0A094X7T9</accession>
<reference evidence="1 2" key="1">
    <citation type="submission" date="2014-06" db="EMBL/GenBank/DDBJ databases">
        <title>Draft genome sequence of iron oxidizing acidophile Leptospirillum ferriphilum DSM14647.</title>
        <authorList>
            <person name="Cardenas J.P."/>
            <person name="Lazcano M."/>
            <person name="Ossandon F.J."/>
            <person name="Corbett M."/>
            <person name="Holmes D.S."/>
            <person name="Watkin E."/>
        </authorList>
    </citation>
    <scope>NUCLEOTIDE SEQUENCE [LARGE SCALE GENOMIC DNA]</scope>
    <source>
        <strain evidence="1 2">DSM 14647</strain>
    </source>
</reference>
<dbReference type="AlphaFoldDB" id="A0A094X7T9"/>
<proteinExistence type="predicted"/>
<dbReference type="Proteomes" id="UP000029452">
    <property type="component" value="Unassembled WGS sequence"/>
</dbReference>
<gene>
    <name evidence="1" type="ORF">LptCag_2004</name>
</gene>
<dbReference type="EMBL" id="JPGK01000002">
    <property type="protein sequence ID" value="KGA94574.1"/>
    <property type="molecule type" value="Genomic_DNA"/>
</dbReference>
<dbReference type="PATRIC" id="fig|178606.4.peg.538"/>
<name>A0A094X7T9_9BACT</name>
<evidence type="ECO:0008006" key="3">
    <source>
        <dbReference type="Google" id="ProtNLM"/>
    </source>
</evidence>
<sequence length="238" mass="27147">MGWTQNGQVPFCREKTAFIQERGVLRMSVQTIERLQDYLLPEWVSIFDISDFSGRMLRIRGDVRPALLKLASRLAELLNESPGPRSWYPHVASHMRRRVNPPPETWLALGPEKRGYKAYAHSGVFIGGRGLSVRFILKDEAIEERKNLGRWMSKNGSAFEQWKKKVGDLRDFGPVHDDPMADPPKIEWNTQVFGERLGSLKSASLDIGFRVTFDASLPEIVKTIRTFDLLYAEAEKGS</sequence>
<protein>
    <recommendedName>
        <fullName evidence="3">DUF1054 family protein</fullName>
    </recommendedName>
</protein>
<evidence type="ECO:0000313" key="2">
    <source>
        <dbReference type="Proteomes" id="UP000029452"/>
    </source>
</evidence>
<dbReference type="InterPro" id="IPR009403">
    <property type="entry name" value="UPF0637"/>
</dbReference>
<dbReference type="SUPFAM" id="SSF142913">
    <property type="entry name" value="YktB/PF0168-like"/>
    <property type="match status" value="1"/>
</dbReference>
<dbReference type="Pfam" id="PF06335">
    <property type="entry name" value="DUF1054"/>
    <property type="match status" value="1"/>
</dbReference>
<evidence type="ECO:0000313" key="1">
    <source>
        <dbReference type="EMBL" id="KGA94574.1"/>
    </source>
</evidence>